<protein>
    <submittedName>
        <fullName evidence="1">Uncharacterized protein</fullName>
    </submittedName>
</protein>
<accession>A0A2S3HY58</accession>
<dbReference type="Proteomes" id="UP000243499">
    <property type="component" value="Chromosome 5"/>
</dbReference>
<dbReference type="EMBL" id="CM008050">
    <property type="protein sequence ID" value="PAN32085.1"/>
    <property type="molecule type" value="Genomic_DNA"/>
</dbReference>
<dbReference type="Gramene" id="PAN32085">
    <property type="protein sequence ID" value="PAN32085"/>
    <property type="gene ID" value="PAHAL_5G462400"/>
</dbReference>
<name>A0A2S3HY58_9POAL</name>
<evidence type="ECO:0000313" key="1">
    <source>
        <dbReference type="EMBL" id="PAN32085.1"/>
    </source>
</evidence>
<proteinExistence type="predicted"/>
<dbReference type="AlphaFoldDB" id="A0A2S3HY58"/>
<organism evidence="1">
    <name type="scientific">Panicum hallii</name>
    <dbReference type="NCBI Taxonomy" id="206008"/>
    <lineage>
        <taxon>Eukaryota</taxon>
        <taxon>Viridiplantae</taxon>
        <taxon>Streptophyta</taxon>
        <taxon>Embryophyta</taxon>
        <taxon>Tracheophyta</taxon>
        <taxon>Spermatophyta</taxon>
        <taxon>Magnoliopsida</taxon>
        <taxon>Liliopsida</taxon>
        <taxon>Poales</taxon>
        <taxon>Poaceae</taxon>
        <taxon>PACMAD clade</taxon>
        <taxon>Panicoideae</taxon>
        <taxon>Panicodae</taxon>
        <taxon>Paniceae</taxon>
        <taxon>Panicinae</taxon>
        <taxon>Panicum</taxon>
        <taxon>Panicum sect. Panicum</taxon>
    </lineage>
</organism>
<gene>
    <name evidence="1" type="ORF">PAHAL_5G462400</name>
</gene>
<sequence>MPLSSPSILLSFIRDGDNPFTLQRMYIGAAGGKQIKRFLMSSKYVFDTDSFLKEVVKERERIRKSPIYSIPSGTCSSPKPTFSRAIGPCRGIQKSRYV</sequence>
<reference evidence="1" key="1">
    <citation type="submission" date="2018-04" db="EMBL/GenBank/DDBJ databases">
        <title>WGS assembly of Panicum hallii.</title>
        <authorList>
            <person name="Lovell J."/>
            <person name="Jenkins J."/>
            <person name="Lowry D."/>
            <person name="Mamidi S."/>
            <person name="Sreedasyam A."/>
            <person name="Weng X."/>
            <person name="Barry K."/>
            <person name="Bonette J."/>
            <person name="Campitelli B."/>
            <person name="Daum C."/>
            <person name="Gordon S."/>
            <person name="Gould B."/>
            <person name="Lipzen A."/>
            <person name="Macqueen A."/>
            <person name="Palacio-Mejia J."/>
            <person name="Plott C."/>
            <person name="Shakirov E."/>
            <person name="Shu S."/>
            <person name="Yoshinaga Y."/>
            <person name="Zane M."/>
            <person name="Rokhsar D."/>
            <person name="Grimwood J."/>
            <person name="Schmutz J."/>
            <person name="Juenger T."/>
        </authorList>
    </citation>
    <scope>NUCLEOTIDE SEQUENCE [LARGE SCALE GENOMIC DNA]</scope>
    <source>
        <strain evidence="1">FIL2</strain>
    </source>
</reference>